<dbReference type="EMBL" id="JXLN01015066">
    <property type="protein sequence ID" value="KPM10394.1"/>
    <property type="molecule type" value="Genomic_DNA"/>
</dbReference>
<dbReference type="GO" id="GO:0030182">
    <property type="term" value="P:neuron differentiation"/>
    <property type="evidence" value="ECO:0007669"/>
    <property type="project" value="TreeGrafter"/>
</dbReference>
<proteinExistence type="predicted"/>
<evidence type="ECO:0000313" key="2">
    <source>
        <dbReference type="EMBL" id="KPM10394.1"/>
    </source>
</evidence>
<dbReference type="GO" id="GO:0003677">
    <property type="term" value="F:DNA binding"/>
    <property type="evidence" value="ECO:0007669"/>
    <property type="project" value="TreeGrafter"/>
</dbReference>
<feature type="compositionally biased region" description="Low complexity" evidence="1">
    <location>
        <begin position="112"/>
        <end position="124"/>
    </location>
</feature>
<dbReference type="AlphaFoldDB" id="A0A132AHC2"/>
<dbReference type="Proteomes" id="UP000616769">
    <property type="component" value="Unassembled WGS sequence"/>
</dbReference>
<protein>
    <submittedName>
        <fullName evidence="2">Uncharacterized protein</fullName>
    </submittedName>
</protein>
<evidence type="ECO:0000313" key="3">
    <source>
        <dbReference type="Proteomes" id="UP000616769"/>
    </source>
</evidence>
<name>A0A132AHC2_SARSC</name>
<dbReference type="InterPro" id="IPR051895">
    <property type="entry name" value="OTP_Homeobox"/>
</dbReference>
<gene>
    <name evidence="2" type="ORF">QR98_0089490</name>
</gene>
<dbReference type="PANTHER" id="PTHR46770">
    <property type="entry name" value="HOMEOBOX PROTEIN ORTHOPEDIA"/>
    <property type="match status" value="1"/>
</dbReference>
<reference evidence="2 3" key="1">
    <citation type="journal article" date="2015" name="Parasit. Vectors">
        <title>Draft genome of the scabies mite.</title>
        <authorList>
            <person name="Rider S.D.Jr."/>
            <person name="Morgan M.S."/>
            <person name="Arlian L.G."/>
        </authorList>
    </citation>
    <scope>NUCLEOTIDE SEQUENCE [LARGE SCALE GENOMIC DNA]</scope>
    <source>
        <strain evidence="2">Arlian Lab</strain>
    </source>
</reference>
<feature type="region of interest" description="Disordered" evidence="1">
    <location>
        <begin position="95"/>
        <end position="124"/>
    </location>
</feature>
<accession>A0A132AHC2</accession>
<feature type="compositionally biased region" description="Low complexity" evidence="1">
    <location>
        <begin position="54"/>
        <end position="69"/>
    </location>
</feature>
<dbReference type="OrthoDB" id="6159439at2759"/>
<feature type="region of interest" description="Disordered" evidence="1">
    <location>
        <begin position="53"/>
        <end position="74"/>
    </location>
</feature>
<comment type="caution">
    <text evidence="2">The sequence shown here is derived from an EMBL/GenBank/DDBJ whole genome shotgun (WGS) entry which is preliminary data.</text>
</comment>
<organism evidence="2 3">
    <name type="scientific">Sarcoptes scabiei</name>
    <name type="common">Itch mite</name>
    <name type="synonym">Acarus scabiei</name>
    <dbReference type="NCBI Taxonomy" id="52283"/>
    <lineage>
        <taxon>Eukaryota</taxon>
        <taxon>Metazoa</taxon>
        <taxon>Ecdysozoa</taxon>
        <taxon>Arthropoda</taxon>
        <taxon>Chelicerata</taxon>
        <taxon>Arachnida</taxon>
        <taxon>Acari</taxon>
        <taxon>Acariformes</taxon>
        <taxon>Sarcoptiformes</taxon>
        <taxon>Astigmata</taxon>
        <taxon>Psoroptidia</taxon>
        <taxon>Sarcoptoidea</taxon>
        <taxon>Sarcoptidae</taxon>
        <taxon>Sarcoptinae</taxon>
        <taxon>Sarcoptes</taxon>
    </lineage>
</organism>
<dbReference type="VEuPathDB" id="VectorBase:SSCA000155"/>
<dbReference type="PANTHER" id="PTHR46770:SF1">
    <property type="entry name" value="HOMEOBOX PROTEIN ORTHOPEDIA"/>
    <property type="match status" value="1"/>
</dbReference>
<sequence>MSPFGSINSSADSLCTFGSASTEPRWPLTTTVGMNQMSQHSLSTIGHQLATRQSSSFGGNASAGSTSGALNCNPNTISPHGSSYAVAPYTSNVSNSNPMNISPPTPNQAEASPTSQSCSPQTSTGWLCSNSDNSAWRGSTIVSLRRKALEHSVMTIR</sequence>
<evidence type="ECO:0000256" key="1">
    <source>
        <dbReference type="SAM" id="MobiDB-lite"/>
    </source>
</evidence>